<evidence type="ECO:0000256" key="1">
    <source>
        <dbReference type="SAM" id="MobiDB-lite"/>
    </source>
</evidence>
<name>M7Z6M0_TRIUA</name>
<sequence>MCVQRGGNPPGILDGLYGVQIVRRPPQAPSKGEAAQTSFTDSPTCEHQNGGGTVTQQHQRLLIRRLWQQRPSCLKPIHCSITCMAASVPPAQQPVTSMPVKLLQMLSPLCPSSSLDCRHRGKTSSETRSFFALFVSEFVCNKKSRCRRKNLNAAIYANSLVGVGIASGLYHSSRGEIRKILRWADYTMIATTTLCLSRAVRNENPGLLMAASTLLLPFQPFMVSAVHTGMMEASNPNDLADSSV</sequence>
<accession>M7Z6M0</accession>
<dbReference type="PANTHER" id="PTHR35100">
    <property type="entry name" value="FOLD PROTEIN"/>
    <property type="match status" value="1"/>
</dbReference>
<dbReference type="STRING" id="4572.M7Z6M0"/>
<dbReference type="eggNOG" id="ENOG502QSHI">
    <property type="taxonomic scope" value="Eukaryota"/>
</dbReference>
<gene>
    <name evidence="2" type="ORF">TRIUR3_00973</name>
</gene>
<evidence type="ECO:0000313" key="2">
    <source>
        <dbReference type="EMBL" id="EMS55612.1"/>
    </source>
</evidence>
<organism evidence="2">
    <name type="scientific">Triticum urartu</name>
    <name type="common">Red wild einkorn</name>
    <name type="synonym">Crithodium urartu</name>
    <dbReference type="NCBI Taxonomy" id="4572"/>
    <lineage>
        <taxon>Eukaryota</taxon>
        <taxon>Viridiplantae</taxon>
        <taxon>Streptophyta</taxon>
        <taxon>Embryophyta</taxon>
        <taxon>Tracheophyta</taxon>
        <taxon>Spermatophyta</taxon>
        <taxon>Magnoliopsida</taxon>
        <taxon>Liliopsida</taxon>
        <taxon>Poales</taxon>
        <taxon>Poaceae</taxon>
        <taxon>BOP clade</taxon>
        <taxon>Pooideae</taxon>
        <taxon>Triticodae</taxon>
        <taxon>Triticeae</taxon>
        <taxon>Triticinae</taxon>
        <taxon>Triticum</taxon>
    </lineage>
</organism>
<dbReference type="AlphaFoldDB" id="M7Z6M0"/>
<feature type="region of interest" description="Disordered" evidence="1">
    <location>
        <begin position="26"/>
        <end position="53"/>
    </location>
</feature>
<dbReference type="PANTHER" id="PTHR35100:SF3">
    <property type="entry name" value="PGG DOMAIN-CONTAINING PROTEIN"/>
    <property type="match status" value="1"/>
</dbReference>
<proteinExistence type="predicted"/>
<dbReference type="EMBL" id="KD168037">
    <property type="protein sequence ID" value="EMS55612.1"/>
    <property type="molecule type" value="Genomic_DNA"/>
</dbReference>
<reference evidence="2" key="1">
    <citation type="journal article" date="2013" name="Nature">
        <title>Draft genome of the wheat A-genome progenitor Triticum urartu.</title>
        <authorList>
            <person name="Ling H.Q."/>
            <person name="Zhao S."/>
            <person name="Liu D."/>
            <person name="Wang J."/>
            <person name="Sun H."/>
            <person name="Zhang C."/>
            <person name="Fan H."/>
            <person name="Li D."/>
            <person name="Dong L."/>
            <person name="Tao Y."/>
            <person name="Gao C."/>
            <person name="Wu H."/>
            <person name="Li Y."/>
            <person name="Cui Y."/>
            <person name="Guo X."/>
            <person name="Zheng S."/>
            <person name="Wang B."/>
            <person name="Yu K."/>
            <person name="Liang Q."/>
            <person name="Yang W."/>
            <person name="Lou X."/>
            <person name="Chen J."/>
            <person name="Feng M."/>
            <person name="Jian J."/>
            <person name="Zhang X."/>
            <person name="Luo G."/>
            <person name="Jiang Y."/>
            <person name="Liu J."/>
            <person name="Wang Z."/>
            <person name="Sha Y."/>
            <person name="Zhang B."/>
            <person name="Wu H."/>
            <person name="Tang D."/>
            <person name="Shen Q."/>
            <person name="Xue P."/>
            <person name="Zou S."/>
            <person name="Wang X."/>
            <person name="Liu X."/>
            <person name="Wang F."/>
            <person name="Yang Y."/>
            <person name="An X."/>
            <person name="Dong Z."/>
            <person name="Zhang K."/>
            <person name="Zhang X."/>
            <person name="Luo M.C."/>
            <person name="Dvorak J."/>
            <person name="Tong Y."/>
            <person name="Wang J."/>
            <person name="Yang H."/>
            <person name="Li Z."/>
            <person name="Wang D."/>
            <person name="Zhang A."/>
            <person name="Wang J."/>
        </authorList>
    </citation>
    <scope>NUCLEOTIDE SEQUENCE</scope>
</reference>
<protein>
    <submittedName>
        <fullName evidence="2">Uncharacterized protein</fullName>
    </submittedName>
</protein>
<feature type="compositionally biased region" description="Polar residues" evidence="1">
    <location>
        <begin position="35"/>
        <end position="47"/>
    </location>
</feature>